<accession>A0A1V1NR44</accession>
<dbReference type="AlphaFoldDB" id="A0A1V1NR44"/>
<dbReference type="Proteomes" id="UP000189670">
    <property type="component" value="Unassembled WGS sequence"/>
</dbReference>
<proteinExistence type="predicted"/>
<reference evidence="2" key="1">
    <citation type="submission" date="2012-11" db="EMBL/GenBank/DDBJ databases">
        <authorList>
            <person name="Lucero-Rivera Y.E."/>
            <person name="Tovar-Ramirez D."/>
        </authorList>
    </citation>
    <scope>NUCLEOTIDE SEQUENCE [LARGE SCALE GENOMIC DNA]</scope>
    <source>
        <strain evidence="2">Araruama</strain>
    </source>
</reference>
<protein>
    <submittedName>
        <fullName evidence="1">Uncharacterized protein</fullName>
    </submittedName>
</protein>
<dbReference type="EMBL" id="ATBP01003254">
    <property type="protein sequence ID" value="ETR65062.1"/>
    <property type="molecule type" value="Genomic_DNA"/>
</dbReference>
<sequence length="191" mass="21586">MTIYPADYLNGTSDITIAVSDGCKTTEKTFTIHLKTRTQTISIENGYNIISLNINLFEKNWMPHVQPLINSHALYKVLGQSGSSILKVYGSWQNTIGDIDLSRGYQIFVTEDTEITFTGLNIESSEEIALARGWNIMGYPSEYSQTTQNILKNLIDDNQLEKVIGHRGSFLKVFGKWYDELGHLFLAKAIR</sequence>
<evidence type="ECO:0000313" key="1">
    <source>
        <dbReference type="EMBL" id="ETR65062.1"/>
    </source>
</evidence>
<comment type="caution">
    <text evidence="1">The sequence shown here is derived from an EMBL/GenBank/DDBJ whole genome shotgun (WGS) entry which is preliminary data.</text>
</comment>
<gene>
    <name evidence="1" type="ORF">OMM_06141</name>
</gene>
<evidence type="ECO:0000313" key="2">
    <source>
        <dbReference type="Proteomes" id="UP000189670"/>
    </source>
</evidence>
<organism evidence="1 2">
    <name type="scientific">Candidatus Magnetoglobus multicellularis str. Araruama</name>
    <dbReference type="NCBI Taxonomy" id="890399"/>
    <lineage>
        <taxon>Bacteria</taxon>
        <taxon>Pseudomonadati</taxon>
        <taxon>Thermodesulfobacteriota</taxon>
        <taxon>Desulfobacteria</taxon>
        <taxon>Desulfobacterales</taxon>
        <taxon>Desulfobacteraceae</taxon>
        <taxon>Candidatus Magnetoglobus</taxon>
    </lineage>
</organism>
<name>A0A1V1NR44_9BACT</name>